<comment type="caution">
    <text evidence="1">The sequence shown here is derived from an EMBL/GenBank/DDBJ whole genome shotgun (WGS) entry which is preliminary data.</text>
</comment>
<gene>
    <name evidence="1" type="ORF">L1987_85205</name>
</gene>
<keyword evidence="2" id="KW-1185">Reference proteome</keyword>
<evidence type="ECO:0000313" key="1">
    <source>
        <dbReference type="EMBL" id="KAI3675615.1"/>
    </source>
</evidence>
<organism evidence="1 2">
    <name type="scientific">Smallanthus sonchifolius</name>
    <dbReference type="NCBI Taxonomy" id="185202"/>
    <lineage>
        <taxon>Eukaryota</taxon>
        <taxon>Viridiplantae</taxon>
        <taxon>Streptophyta</taxon>
        <taxon>Embryophyta</taxon>
        <taxon>Tracheophyta</taxon>
        <taxon>Spermatophyta</taxon>
        <taxon>Magnoliopsida</taxon>
        <taxon>eudicotyledons</taxon>
        <taxon>Gunneridae</taxon>
        <taxon>Pentapetalae</taxon>
        <taxon>asterids</taxon>
        <taxon>campanulids</taxon>
        <taxon>Asterales</taxon>
        <taxon>Asteraceae</taxon>
        <taxon>Asteroideae</taxon>
        <taxon>Heliantheae alliance</taxon>
        <taxon>Millerieae</taxon>
        <taxon>Smallanthus</taxon>
    </lineage>
</organism>
<dbReference type="EMBL" id="CM042046">
    <property type="protein sequence ID" value="KAI3675615.1"/>
    <property type="molecule type" value="Genomic_DNA"/>
</dbReference>
<protein>
    <submittedName>
        <fullName evidence="1">Uncharacterized protein</fullName>
    </submittedName>
</protein>
<name>A0ACB8XVX3_9ASTR</name>
<dbReference type="Proteomes" id="UP001056120">
    <property type="component" value="Linkage Group LG29"/>
</dbReference>
<reference evidence="2" key="1">
    <citation type="journal article" date="2022" name="Mol. Ecol. Resour.">
        <title>The genomes of chicory, endive, great burdock and yacon provide insights into Asteraceae palaeo-polyploidization history and plant inulin production.</title>
        <authorList>
            <person name="Fan W."/>
            <person name="Wang S."/>
            <person name="Wang H."/>
            <person name="Wang A."/>
            <person name="Jiang F."/>
            <person name="Liu H."/>
            <person name="Zhao H."/>
            <person name="Xu D."/>
            <person name="Zhang Y."/>
        </authorList>
    </citation>
    <scope>NUCLEOTIDE SEQUENCE [LARGE SCALE GENOMIC DNA]</scope>
    <source>
        <strain evidence="2">cv. Yunnan</strain>
    </source>
</reference>
<proteinExistence type="predicted"/>
<accession>A0ACB8XVX3</accession>
<reference evidence="1 2" key="2">
    <citation type="journal article" date="2022" name="Mol. Ecol. Resour.">
        <title>The genomes of chicory, endive, great burdock and yacon provide insights into Asteraceae paleo-polyploidization history and plant inulin production.</title>
        <authorList>
            <person name="Fan W."/>
            <person name="Wang S."/>
            <person name="Wang H."/>
            <person name="Wang A."/>
            <person name="Jiang F."/>
            <person name="Liu H."/>
            <person name="Zhao H."/>
            <person name="Xu D."/>
            <person name="Zhang Y."/>
        </authorList>
    </citation>
    <scope>NUCLEOTIDE SEQUENCE [LARGE SCALE GENOMIC DNA]</scope>
    <source>
        <strain evidence="2">cv. Yunnan</strain>
        <tissue evidence="1">Leaves</tissue>
    </source>
</reference>
<evidence type="ECO:0000313" key="2">
    <source>
        <dbReference type="Proteomes" id="UP001056120"/>
    </source>
</evidence>
<sequence>MNFIDSYCILAASAQWTEKCIWEWYSFDKKIAQFPFKKKPIKLHISRTPLPLKPLLLNFKDCIFNVEEAYKVLNFFHVSETHLNLLFLELFRCKKVVVDRRNMYRKRSSVWSSMFGNEEFQETDVWSVIDERKDYDSKSVRSIGSTSGYSSRTNSHPTAAKMIPRPRTNNYDIESRIPQQQSAPVNIPDWSKIYGKSKRASQKFAFLDYGYDVGDGVHHNRKESWDSDDDHDHGNMIPPHEWIAQKLARNQISSFSVCEGAGRTLKGRDLSRPRIDRLIGESINEMPPYIVNLKPSLSGYKGIDIPKNALPCVP</sequence>